<reference evidence="2" key="2">
    <citation type="submission" date="2021-09" db="EMBL/GenBank/DDBJ databases">
        <authorList>
            <person name="Gilroy R."/>
        </authorList>
    </citation>
    <scope>NUCLEOTIDE SEQUENCE</scope>
    <source>
        <strain evidence="2">ChiSjej5B23-16112</strain>
    </source>
</reference>
<gene>
    <name evidence="2" type="ORF">K8V82_04835</name>
</gene>
<dbReference type="Proteomes" id="UP000769156">
    <property type="component" value="Unassembled WGS sequence"/>
</dbReference>
<feature type="transmembrane region" description="Helical" evidence="1">
    <location>
        <begin position="56"/>
        <end position="79"/>
    </location>
</feature>
<keyword evidence="1" id="KW-0812">Transmembrane</keyword>
<keyword evidence="1" id="KW-0472">Membrane</keyword>
<dbReference type="Pfam" id="PF12730">
    <property type="entry name" value="ABC2_membrane_4"/>
    <property type="match status" value="1"/>
</dbReference>
<organism evidence="2 3">
    <name type="scientific">Lachnoclostridium phocaeense</name>
    <dbReference type="NCBI Taxonomy" id="1871021"/>
    <lineage>
        <taxon>Bacteria</taxon>
        <taxon>Bacillati</taxon>
        <taxon>Bacillota</taxon>
        <taxon>Clostridia</taxon>
        <taxon>Lachnospirales</taxon>
        <taxon>Lachnospiraceae</taxon>
    </lineage>
</organism>
<name>A0A921I088_9FIRM</name>
<feature type="transmembrane region" description="Helical" evidence="1">
    <location>
        <begin position="227"/>
        <end position="250"/>
    </location>
</feature>
<evidence type="ECO:0000313" key="2">
    <source>
        <dbReference type="EMBL" id="HJF94098.1"/>
    </source>
</evidence>
<protein>
    <submittedName>
        <fullName evidence="2">ABC transporter permease</fullName>
    </submittedName>
</protein>
<dbReference type="EMBL" id="DYVY01000075">
    <property type="protein sequence ID" value="HJF94098.1"/>
    <property type="molecule type" value="Genomic_DNA"/>
</dbReference>
<feature type="transmembrane region" description="Helical" evidence="1">
    <location>
        <begin position="20"/>
        <end position="36"/>
    </location>
</feature>
<feature type="transmembrane region" description="Helical" evidence="1">
    <location>
        <begin position="197"/>
        <end position="215"/>
    </location>
</feature>
<keyword evidence="1" id="KW-1133">Transmembrane helix</keyword>
<dbReference type="AlphaFoldDB" id="A0A921I088"/>
<accession>A0A921I088</accession>
<sequence>MNLFSLTLTEIKKTRHSKILVLLFIPLVILWIPNIVNADMSLSPVMEGITPENNFFIQSFMGFAWFIFPASIIVCTVLLQQSERTNKGILKMLALPVRPGLLCLAKFLVLVLLSFIQIAAMTGLYFLCARIASAYVDYDLMVQAEQVLKLSGTLFLSSLPTMALYWMMAVCLTTPVFSIGLGLGTMVPSVLMINAKIWFLYPPCYPFYVVMTNYLKLSTDPGRKLDLIPWIPAAAALSILCLLIACLAFGHAERK</sequence>
<evidence type="ECO:0000313" key="3">
    <source>
        <dbReference type="Proteomes" id="UP000769156"/>
    </source>
</evidence>
<feature type="transmembrane region" description="Helical" evidence="1">
    <location>
        <begin position="100"/>
        <end position="127"/>
    </location>
</feature>
<proteinExistence type="predicted"/>
<evidence type="ECO:0000256" key="1">
    <source>
        <dbReference type="SAM" id="Phobius"/>
    </source>
</evidence>
<comment type="caution">
    <text evidence="2">The sequence shown here is derived from an EMBL/GenBank/DDBJ whole genome shotgun (WGS) entry which is preliminary data.</text>
</comment>
<reference evidence="2" key="1">
    <citation type="journal article" date="2021" name="PeerJ">
        <title>Extensive microbial diversity within the chicken gut microbiome revealed by metagenomics and culture.</title>
        <authorList>
            <person name="Gilroy R."/>
            <person name="Ravi A."/>
            <person name="Getino M."/>
            <person name="Pursley I."/>
            <person name="Horton D.L."/>
            <person name="Alikhan N.F."/>
            <person name="Baker D."/>
            <person name="Gharbi K."/>
            <person name="Hall N."/>
            <person name="Watson M."/>
            <person name="Adriaenssens E.M."/>
            <person name="Foster-Nyarko E."/>
            <person name="Jarju S."/>
            <person name="Secka A."/>
            <person name="Antonio M."/>
            <person name="Oren A."/>
            <person name="Chaudhuri R.R."/>
            <person name="La Ragione R."/>
            <person name="Hildebrand F."/>
            <person name="Pallen M.J."/>
        </authorList>
    </citation>
    <scope>NUCLEOTIDE SEQUENCE</scope>
    <source>
        <strain evidence="2">ChiSjej5B23-16112</strain>
    </source>
</reference>
<feature type="transmembrane region" description="Helical" evidence="1">
    <location>
        <begin position="163"/>
        <end position="185"/>
    </location>
</feature>